<dbReference type="KEGG" id="mico:GDR74_05790"/>
<dbReference type="SUPFAM" id="SSF55961">
    <property type="entry name" value="Bet v1-like"/>
    <property type="match status" value="1"/>
</dbReference>
<proteinExistence type="inferred from homology"/>
<protein>
    <submittedName>
        <fullName evidence="3">ATPase</fullName>
    </submittedName>
</protein>
<sequence>MTEAARTDAEARSVVLECHLDESPETVWRALTVPEIVAEWLGPNTLRPEPGASFTIDLDPGSGGAIACEVLEVVPLERLSYSWRSCGDGPAVDTVVTFELERTEEAGTNLRIVHEATPVERRVPAVATADVVAFPRRPVRARAYAATPRSARSTAGMILRRAA</sequence>
<dbReference type="InterPro" id="IPR013538">
    <property type="entry name" value="ASHA1/2-like_C"/>
</dbReference>
<dbReference type="CDD" id="cd07814">
    <property type="entry name" value="SRPBCC_CalC_Aha1-like"/>
    <property type="match status" value="1"/>
</dbReference>
<dbReference type="Proteomes" id="UP000325614">
    <property type="component" value="Chromosome"/>
</dbReference>
<organism evidence="3 4">
    <name type="scientific">Microvirga thermotolerans</name>
    <dbReference type="NCBI Taxonomy" id="2651334"/>
    <lineage>
        <taxon>Bacteria</taxon>
        <taxon>Pseudomonadati</taxon>
        <taxon>Pseudomonadota</taxon>
        <taxon>Alphaproteobacteria</taxon>
        <taxon>Hyphomicrobiales</taxon>
        <taxon>Methylobacteriaceae</taxon>
        <taxon>Microvirga</taxon>
    </lineage>
</organism>
<accession>A0A5P9JUH6</accession>
<feature type="domain" description="Activator of Hsp90 ATPase homologue 1/2-like C-terminal" evidence="2">
    <location>
        <begin position="23"/>
        <end position="122"/>
    </location>
</feature>
<dbReference type="Pfam" id="PF08327">
    <property type="entry name" value="AHSA1"/>
    <property type="match status" value="1"/>
</dbReference>
<dbReference type="Gene3D" id="3.30.530.20">
    <property type="match status" value="1"/>
</dbReference>
<comment type="similarity">
    <text evidence="1">Belongs to the AHA1 family.</text>
</comment>
<evidence type="ECO:0000259" key="2">
    <source>
        <dbReference type="Pfam" id="PF08327"/>
    </source>
</evidence>
<name>A0A5P9JUH6_9HYPH</name>
<evidence type="ECO:0000313" key="4">
    <source>
        <dbReference type="Proteomes" id="UP000325614"/>
    </source>
</evidence>
<dbReference type="EMBL" id="CP045423">
    <property type="protein sequence ID" value="QFU15771.1"/>
    <property type="molecule type" value="Genomic_DNA"/>
</dbReference>
<evidence type="ECO:0000313" key="3">
    <source>
        <dbReference type="EMBL" id="QFU15771.1"/>
    </source>
</evidence>
<dbReference type="AlphaFoldDB" id="A0A5P9JUH6"/>
<reference evidence="3 4" key="1">
    <citation type="submission" date="2019-10" db="EMBL/GenBank/DDBJ databases">
        <title>Isolation, Identification of Microvirga thermotolerans HR1, a novel thermophilic bacterium and Comparative Genomics of the genus Microvirga.</title>
        <authorList>
            <person name="Li J."/>
            <person name="Zhang W."/>
            <person name="Lin M."/>
            <person name="Wang J."/>
        </authorList>
    </citation>
    <scope>NUCLEOTIDE SEQUENCE [LARGE SCALE GENOMIC DNA]</scope>
    <source>
        <strain evidence="3 4">HR1</strain>
    </source>
</reference>
<dbReference type="RefSeq" id="WP_152585416.1">
    <property type="nucleotide sequence ID" value="NZ_CP045423.1"/>
</dbReference>
<keyword evidence="4" id="KW-1185">Reference proteome</keyword>
<dbReference type="InterPro" id="IPR023393">
    <property type="entry name" value="START-like_dom_sf"/>
</dbReference>
<gene>
    <name evidence="3" type="ORF">GDR74_05790</name>
</gene>
<evidence type="ECO:0000256" key="1">
    <source>
        <dbReference type="ARBA" id="ARBA00006817"/>
    </source>
</evidence>